<dbReference type="Gene3D" id="3.40.50.300">
    <property type="entry name" value="P-loop containing nucleotide triphosphate hydrolases"/>
    <property type="match status" value="1"/>
</dbReference>
<dbReference type="Pfam" id="PF07724">
    <property type="entry name" value="AAA_2"/>
    <property type="match status" value="1"/>
</dbReference>
<dbReference type="PRINTS" id="PR00300">
    <property type="entry name" value="CLPPROTEASEA"/>
</dbReference>
<dbReference type="GO" id="GO:0006508">
    <property type="term" value="P:proteolysis"/>
    <property type="evidence" value="ECO:0007669"/>
    <property type="project" value="UniProtKB-KW"/>
</dbReference>
<dbReference type="InterPro" id="IPR027417">
    <property type="entry name" value="P-loop_NTPase"/>
</dbReference>
<protein>
    <submittedName>
        <fullName evidence="4">ATP-dependent Clp protease ATP-binding subunit</fullName>
    </submittedName>
</protein>
<evidence type="ECO:0000256" key="2">
    <source>
        <dbReference type="ARBA" id="ARBA00022840"/>
    </source>
</evidence>
<evidence type="ECO:0000259" key="3">
    <source>
        <dbReference type="SMART" id="SM00382"/>
    </source>
</evidence>
<evidence type="ECO:0000313" key="4">
    <source>
        <dbReference type="EMBL" id="QBF34826.1"/>
    </source>
</evidence>
<dbReference type="SUPFAM" id="SSF52540">
    <property type="entry name" value="P-loop containing nucleoside triphosphate hydrolases"/>
    <property type="match status" value="1"/>
</dbReference>
<dbReference type="InterPro" id="IPR003959">
    <property type="entry name" value="ATPase_AAA_core"/>
</dbReference>
<keyword evidence="1" id="KW-0547">Nucleotide-binding</keyword>
<dbReference type="InterPro" id="IPR001270">
    <property type="entry name" value="ClpA/B"/>
</dbReference>
<proteinExistence type="predicted"/>
<dbReference type="CDD" id="cd19499">
    <property type="entry name" value="RecA-like_ClpB_Hsp104-like"/>
    <property type="match status" value="1"/>
</dbReference>
<dbReference type="RefSeq" id="WP_130429603.1">
    <property type="nucleotide sequence ID" value="NZ_CP034841.1"/>
</dbReference>
<keyword evidence="4" id="KW-0378">Hydrolase</keyword>
<dbReference type="InterPro" id="IPR003593">
    <property type="entry name" value="AAA+_ATPase"/>
</dbReference>
<dbReference type="PANTHER" id="PTHR11638:SF18">
    <property type="entry name" value="HEAT SHOCK PROTEIN 104"/>
    <property type="match status" value="1"/>
</dbReference>
<dbReference type="InterPro" id="IPR050130">
    <property type="entry name" value="ClpA_ClpB"/>
</dbReference>
<gene>
    <name evidence="4" type="ORF">EG856_02785</name>
</gene>
<organism evidence="4 5">
    <name type="scientific">Mycoplasmopsis phocirhinis</name>
    <dbReference type="NCBI Taxonomy" id="142650"/>
    <lineage>
        <taxon>Bacteria</taxon>
        <taxon>Bacillati</taxon>
        <taxon>Mycoplasmatota</taxon>
        <taxon>Mycoplasmoidales</taxon>
        <taxon>Metamycoplasmataceae</taxon>
        <taxon>Mycoplasmopsis</taxon>
    </lineage>
</organism>
<dbReference type="AlphaFoldDB" id="A0A4P6MPZ5"/>
<evidence type="ECO:0000313" key="5">
    <source>
        <dbReference type="Proteomes" id="UP000289326"/>
    </source>
</evidence>
<dbReference type="SMART" id="SM00382">
    <property type="entry name" value="AAA"/>
    <property type="match status" value="1"/>
</dbReference>
<sequence length="598" mass="69602">MIKSLKYLQIKLAQKNIISITGNVNDIYTYFNEDNEFISVDIKNIIENFARNNNYSKAEYFSPGYKLLNLLDQDNDNNYKRIDDVDNIDEFMSRVLNNIDDANLEYEHTPGIWVIDFADSIFNNQNNQNNYLDNLINLISIFLNNNNKKHYLDDHGRLEKQDKLILIMRDSHNLIFDIYHKNIEYAEVLIKKPNIDERKNIIKNLSKFFRTADVNELGVEGAILNNASALTDGLSCKEIIQFARIKDNKQTFSNRYNLTTFNQKESQWEKINYEKIKNLKNEFIKRVKGQNYAIDKIYNILTSSFLGLNGLLYSQSKNKPKGILFFVGPTGTGKTEISKTLAEFVFGNEKKLIRFDMSEYNHEHSDQRLIGAPPGYVGYDSGGELTNKVKENPFSILLFDEIEKAHSKILDKFLQILEDGRLTSSKGELIDFSESFIIFTSNIGTNKIDADFADEPLVRSQFIEHVRNHFIEKINRPELLNRIGNKNIVPFNFIHNREIIKTIIHSKLKVLFGEIEDKYNLIIDYNNDLNELVDYIVKIMDKRMGARGIINNIDELLSSKINQFLFDNYEKIVASKNEKNILQAKMTMFRSEVEFSFK</sequence>
<keyword evidence="4" id="KW-0645">Protease</keyword>
<reference evidence="4 5" key="1">
    <citation type="submission" date="2019-01" db="EMBL/GenBank/DDBJ databases">
        <title>Complete sequence and annotation of the Mycoplasma phocirhinis strain 852T genome.</title>
        <authorList>
            <person name="Frasca S.Jr."/>
            <person name="Kutish G.F."/>
            <person name="Castellanos Gell J."/>
            <person name="Michaels D.L."/>
            <person name="Brown D.R."/>
        </authorList>
    </citation>
    <scope>NUCLEOTIDE SEQUENCE [LARGE SCALE GENOMIC DNA]</scope>
    <source>
        <strain evidence="4 5">852</strain>
    </source>
</reference>
<dbReference type="GO" id="GO:0034605">
    <property type="term" value="P:cellular response to heat"/>
    <property type="evidence" value="ECO:0007669"/>
    <property type="project" value="TreeGrafter"/>
</dbReference>
<keyword evidence="5" id="KW-1185">Reference proteome</keyword>
<dbReference type="GO" id="GO:0008233">
    <property type="term" value="F:peptidase activity"/>
    <property type="evidence" value="ECO:0007669"/>
    <property type="project" value="UniProtKB-KW"/>
</dbReference>
<dbReference type="GO" id="GO:0016887">
    <property type="term" value="F:ATP hydrolysis activity"/>
    <property type="evidence" value="ECO:0007669"/>
    <property type="project" value="InterPro"/>
</dbReference>
<keyword evidence="2 4" id="KW-0067">ATP-binding</keyword>
<accession>A0A4P6MPZ5</accession>
<dbReference type="KEGG" id="mphi:EG856_02785"/>
<dbReference type="PANTHER" id="PTHR11638">
    <property type="entry name" value="ATP-DEPENDENT CLP PROTEASE"/>
    <property type="match status" value="1"/>
</dbReference>
<dbReference type="EMBL" id="CP034841">
    <property type="protein sequence ID" value="QBF34826.1"/>
    <property type="molecule type" value="Genomic_DNA"/>
</dbReference>
<name>A0A4P6MPZ5_9BACT</name>
<feature type="domain" description="AAA+ ATPase" evidence="3">
    <location>
        <begin position="320"/>
        <end position="470"/>
    </location>
</feature>
<dbReference type="Proteomes" id="UP000289326">
    <property type="component" value="Chromosome"/>
</dbReference>
<evidence type="ECO:0000256" key="1">
    <source>
        <dbReference type="ARBA" id="ARBA00022741"/>
    </source>
</evidence>
<dbReference type="OrthoDB" id="9803641at2"/>
<dbReference type="GO" id="GO:0005737">
    <property type="term" value="C:cytoplasm"/>
    <property type="evidence" value="ECO:0007669"/>
    <property type="project" value="TreeGrafter"/>
</dbReference>
<dbReference type="GO" id="GO:0005524">
    <property type="term" value="F:ATP binding"/>
    <property type="evidence" value="ECO:0007669"/>
    <property type="project" value="UniProtKB-KW"/>
</dbReference>